<reference evidence="10 11" key="1">
    <citation type="journal article" date="2015" name="PLoS ONE">
        <title>Genome Sequence of Bacillus endophyticus and Analysis of Its Companion Mechanism in the Ketogulonigenium vulgare-Bacillus Strain Consortium.</title>
        <authorList>
            <person name="Jia N."/>
            <person name="Du J."/>
            <person name="Ding M.Z."/>
            <person name="Gao F."/>
            <person name="Yuan Y.J."/>
        </authorList>
    </citation>
    <scope>NUCLEOTIDE SEQUENCE [LARGE SCALE GENOMIC DNA]</scope>
    <source>
        <strain evidence="10 11">Hbe603</strain>
    </source>
</reference>
<keyword evidence="11" id="KW-1185">Reference proteome</keyword>
<keyword evidence="8" id="KW-0560">Oxidoreductase</keyword>
<evidence type="ECO:0000256" key="5">
    <source>
        <dbReference type="ARBA" id="ARBA00017956"/>
    </source>
</evidence>
<accession>A0A0H4KHH3</accession>
<dbReference type="PANTHER" id="PTHR13847">
    <property type="entry name" value="SARCOSINE DEHYDROGENASE-RELATED"/>
    <property type="match status" value="1"/>
</dbReference>
<dbReference type="AlphaFoldDB" id="A0A0H4KHH3"/>
<dbReference type="SUPFAM" id="SSF51905">
    <property type="entry name" value="FAD/NAD(P)-binding domain"/>
    <property type="match status" value="1"/>
</dbReference>
<dbReference type="GO" id="GO:0005737">
    <property type="term" value="C:cytoplasm"/>
    <property type="evidence" value="ECO:0007669"/>
    <property type="project" value="TreeGrafter"/>
</dbReference>
<comment type="cofactor">
    <cofactor evidence="1">
        <name>FAD</name>
        <dbReference type="ChEBI" id="CHEBI:57692"/>
    </cofactor>
</comment>
<sequence length="393" mass="44116">MNNKLHCDIVVIGGGIIGTSIAYYCSKSGLDVTVLEKNELASGTTSKCDGNILAVDKDPGFDSQMSLKSQQLVHELNHDLEIPFEYRNPGSILVCENDMEMEAAQKWVRQQQEAGLDFRMLNREDLRNESSYFADDLPGGLECRTDSIINPYMLTYSMIQRAKQFGAKIHTNTGVRNLYKNRQNQFVIETNNETFTANKVVNACGVWAPFIGEMLNIDIPIKPRKGHVIVASRQQPVGSRNVMEFGYLISKFGGQRKVDPLIDKYGVALVFEPTQSQNFLIGSSRQFNGYDTKTDYEVIKTVARRAVRFYPKIANMTVIRTYAGLRPWTADHLPIISHVEEVPGFYIAAGHEGDGISLAAITGKLTEELINETNTSIPFEPLRYDRVKIKAMK</sequence>
<evidence type="ECO:0000256" key="3">
    <source>
        <dbReference type="ARBA" id="ARBA00007330"/>
    </source>
</evidence>
<dbReference type="Gene3D" id="3.30.9.10">
    <property type="entry name" value="D-Amino Acid Oxidase, subunit A, domain 2"/>
    <property type="match status" value="1"/>
</dbReference>
<reference evidence="11" key="2">
    <citation type="submission" date="2015-06" db="EMBL/GenBank/DDBJ databases">
        <title>Genome Sequence of Bacillus endophyticus and Analysis of its Companion Mechanism in the Ketogulonigenium vulgare-Bacillus strain Consortium.</title>
        <authorList>
            <person name="Jia N."/>
            <person name="Du J."/>
            <person name="Ding M.-Z."/>
            <person name="Gao F."/>
            <person name="Yuan Y.-J."/>
        </authorList>
    </citation>
    <scope>NUCLEOTIDE SEQUENCE [LARGE SCALE GENOMIC DNA]</scope>
    <source>
        <strain evidence="11">Hbe603</strain>
    </source>
</reference>
<comment type="pathway">
    <text evidence="2">Polyol metabolism; glycerol degradation via glycerol kinase pathway; glycerone phosphate from sn-glycerol 3-phosphate (aerobic route): step 1/1.</text>
</comment>
<protein>
    <recommendedName>
        <fullName evidence="5">Aerobic glycerol-3-phosphate dehydrogenase</fullName>
        <ecNumber evidence="4">1.1.5.3</ecNumber>
    </recommendedName>
</protein>
<dbReference type="PATRIC" id="fig|135735.6.peg.2911"/>
<dbReference type="InterPro" id="IPR000447">
    <property type="entry name" value="G3P_DH_FAD-dep"/>
</dbReference>
<evidence type="ECO:0000256" key="1">
    <source>
        <dbReference type="ARBA" id="ARBA00001974"/>
    </source>
</evidence>
<keyword evidence="6" id="KW-0285">Flavoprotein</keyword>
<dbReference type="GO" id="GO:0004368">
    <property type="term" value="F:glycerol-3-phosphate dehydrogenase (quinone) activity"/>
    <property type="evidence" value="ECO:0007669"/>
    <property type="project" value="UniProtKB-EC"/>
</dbReference>
<evidence type="ECO:0000256" key="8">
    <source>
        <dbReference type="ARBA" id="ARBA00023002"/>
    </source>
</evidence>
<evidence type="ECO:0000256" key="2">
    <source>
        <dbReference type="ARBA" id="ARBA00004977"/>
    </source>
</evidence>
<dbReference type="PANTHER" id="PTHR13847:SF287">
    <property type="entry name" value="FAD-DEPENDENT OXIDOREDUCTASE DOMAIN-CONTAINING PROTEIN 1"/>
    <property type="match status" value="1"/>
</dbReference>
<dbReference type="EC" id="1.1.5.3" evidence="4"/>
<evidence type="ECO:0000256" key="7">
    <source>
        <dbReference type="ARBA" id="ARBA00022827"/>
    </source>
</evidence>
<evidence type="ECO:0000313" key="11">
    <source>
        <dbReference type="Proteomes" id="UP000036202"/>
    </source>
</evidence>
<evidence type="ECO:0000313" key="10">
    <source>
        <dbReference type="EMBL" id="AKO93050.1"/>
    </source>
</evidence>
<proteinExistence type="inferred from homology"/>
<dbReference type="PRINTS" id="PR01001">
    <property type="entry name" value="FADG3PDH"/>
</dbReference>
<dbReference type="InterPro" id="IPR036188">
    <property type="entry name" value="FAD/NAD-bd_sf"/>
</dbReference>
<dbReference type="KEGG" id="beo:BEH_13765"/>
<gene>
    <name evidence="10" type="ORF">BEH_13765</name>
</gene>
<evidence type="ECO:0000256" key="9">
    <source>
        <dbReference type="ARBA" id="ARBA00049055"/>
    </source>
</evidence>
<name>A0A0H4KHH3_9BACI</name>
<evidence type="ECO:0000256" key="6">
    <source>
        <dbReference type="ARBA" id="ARBA00022630"/>
    </source>
</evidence>
<comment type="catalytic activity">
    <reaction evidence="9">
        <text>a quinone + sn-glycerol 3-phosphate = dihydroxyacetone phosphate + a quinol</text>
        <dbReference type="Rhea" id="RHEA:18977"/>
        <dbReference type="ChEBI" id="CHEBI:24646"/>
        <dbReference type="ChEBI" id="CHEBI:57597"/>
        <dbReference type="ChEBI" id="CHEBI:57642"/>
        <dbReference type="ChEBI" id="CHEBI:132124"/>
        <dbReference type="EC" id="1.1.5.3"/>
    </reaction>
</comment>
<evidence type="ECO:0000256" key="4">
    <source>
        <dbReference type="ARBA" id="ARBA00013029"/>
    </source>
</evidence>
<dbReference type="InterPro" id="IPR006076">
    <property type="entry name" value="FAD-dep_OxRdtase"/>
</dbReference>
<keyword evidence="7" id="KW-0274">FAD</keyword>
<dbReference type="UniPathway" id="UPA00618">
    <property type="reaction ID" value="UER00674"/>
</dbReference>
<dbReference type="RefSeq" id="WP_040061391.1">
    <property type="nucleotide sequence ID" value="NZ_CP011974.1"/>
</dbReference>
<dbReference type="EMBL" id="CP011974">
    <property type="protein sequence ID" value="AKO93050.1"/>
    <property type="molecule type" value="Genomic_DNA"/>
</dbReference>
<dbReference type="Pfam" id="PF01266">
    <property type="entry name" value="DAO"/>
    <property type="match status" value="1"/>
</dbReference>
<dbReference type="OrthoDB" id="9794226at2"/>
<dbReference type="Gene3D" id="3.50.50.60">
    <property type="entry name" value="FAD/NAD(P)-binding domain"/>
    <property type="match status" value="1"/>
</dbReference>
<dbReference type="GO" id="GO:0019563">
    <property type="term" value="P:glycerol catabolic process"/>
    <property type="evidence" value="ECO:0007669"/>
    <property type="project" value="UniProtKB-UniPathway"/>
</dbReference>
<dbReference type="Proteomes" id="UP000036202">
    <property type="component" value="Chromosome"/>
</dbReference>
<dbReference type="SUPFAM" id="SSF54373">
    <property type="entry name" value="FAD-linked reductases, C-terminal domain"/>
    <property type="match status" value="1"/>
</dbReference>
<comment type="similarity">
    <text evidence="3">Belongs to the FAD-dependent glycerol-3-phosphate dehydrogenase family.</text>
</comment>
<organism evidence="10 11">
    <name type="scientific">Priestia filamentosa</name>
    <dbReference type="NCBI Taxonomy" id="1402861"/>
    <lineage>
        <taxon>Bacteria</taxon>
        <taxon>Bacillati</taxon>
        <taxon>Bacillota</taxon>
        <taxon>Bacilli</taxon>
        <taxon>Bacillales</taxon>
        <taxon>Bacillaceae</taxon>
        <taxon>Priestia</taxon>
    </lineage>
</organism>
<dbReference type="GO" id="GO:0006072">
    <property type="term" value="P:glycerol-3-phosphate metabolic process"/>
    <property type="evidence" value="ECO:0007669"/>
    <property type="project" value="InterPro"/>
</dbReference>